<keyword evidence="7 9" id="KW-0594">Phospholipid biosynthesis</keyword>
<dbReference type="EMBL" id="JACBYR010000001">
    <property type="protein sequence ID" value="NYE84674.1"/>
    <property type="molecule type" value="Genomic_DNA"/>
</dbReference>
<feature type="active site" evidence="9">
    <location>
        <position position="120"/>
    </location>
</feature>
<feature type="region of interest" description="Disordered" evidence="10">
    <location>
        <begin position="394"/>
        <end position="414"/>
    </location>
</feature>
<reference evidence="12 13" key="1">
    <citation type="submission" date="2020-07" db="EMBL/GenBank/DDBJ databases">
        <title>Genomic Encyclopedia of Type Strains, Phase IV (KMG-V): Genome sequencing to study the core and pangenomes of soil and plant-associated prokaryotes.</title>
        <authorList>
            <person name="Whitman W."/>
        </authorList>
    </citation>
    <scope>NUCLEOTIDE SEQUENCE [LARGE SCALE GENOMIC DNA]</scope>
    <source>
        <strain evidence="12 13">SAS40</strain>
    </source>
</reference>
<comment type="subcellular location">
    <subcellularLocation>
        <location evidence="9">Cell membrane</location>
        <topology evidence="9">Peripheral membrane protein</topology>
    </subcellularLocation>
</comment>
<dbReference type="InterPro" id="IPR001736">
    <property type="entry name" value="PLipase_D/transphosphatidylase"/>
</dbReference>
<dbReference type="RefSeq" id="WP_179588337.1">
    <property type="nucleotide sequence ID" value="NZ_JACBYR010000001.1"/>
</dbReference>
<dbReference type="GO" id="GO:0008808">
    <property type="term" value="F:cardiolipin synthase activity"/>
    <property type="evidence" value="ECO:0007669"/>
    <property type="project" value="InterPro"/>
</dbReference>
<dbReference type="PANTHER" id="PTHR21248:SF23">
    <property type="entry name" value="CARDIOLIPIN SYNTHASE B"/>
    <property type="match status" value="1"/>
</dbReference>
<dbReference type="SMART" id="SM00155">
    <property type="entry name" value="PLDc"/>
    <property type="match status" value="2"/>
</dbReference>
<comment type="function">
    <text evidence="9">Catalyzes the phosphatidyl group transfer from one phosphatidylglycerol molecule to another to form cardiolipin (CL) (diphosphatidylglycerol) and glycerol.</text>
</comment>
<evidence type="ECO:0000256" key="2">
    <source>
        <dbReference type="ARBA" id="ARBA00022516"/>
    </source>
</evidence>
<dbReference type="PANTHER" id="PTHR21248">
    <property type="entry name" value="CARDIOLIPIN SYNTHASE"/>
    <property type="match status" value="1"/>
</dbReference>
<evidence type="ECO:0000256" key="8">
    <source>
        <dbReference type="ARBA" id="ARBA00023264"/>
    </source>
</evidence>
<dbReference type="CDD" id="cd09110">
    <property type="entry name" value="PLDc_CLS_1"/>
    <property type="match status" value="1"/>
</dbReference>
<feature type="active site" evidence="9">
    <location>
        <position position="295"/>
    </location>
</feature>
<organism evidence="12 13">
    <name type="scientific">Pigmentiphaga litoralis</name>
    <dbReference type="NCBI Taxonomy" id="516702"/>
    <lineage>
        <taxon>Bacteria</taxon>
        <taxon>Pseudomonadati</taxon>
        <taxon>Pseudomonadota</taxon>
        <taxon>Betaproteobacteria</taxon>
        <taxon>Burkholderiales</taxon>
        <taxon>Alcaligenaceae</taxon>
        <taxon>Pigmentiphaga</taxon>
    </lineage>
</organism>
<gene>
    <name evidence="9" type="primary">clsB</name>
    <name evidence="12" type="ORF">FHW18_003945</name>
</gene>
<evidence type="ECO:0000313" key="12">
    <source>
        <dbReference type="EMBL" id="NYE84674.1"/>
    </source>
</evidence>
<feature type="active site" evidence="9">
    <location>
        <position position="300"/>
    </location>
</feature>
<dbReference type="Proteomes" id="UP000542125">
    <property type="component" value="Unassembled WGS sequence"/>
</dbReference>
<keyword evidence="3 9" id="KW-0808">Transferase</keyword>
<proteinExistence type="inferred from homology"/>
<feature type="domain" description="PLD phosphodiesterase" evidence="11">
    <location>
        <begin position="288"/>
        <end position="315"/>
    </location>
</feature>
<keyword evidence="4" id="KW-0677">Repeat</keyword>
<dbReference type="Gene3D" id="3.30.870.10">
    <property type="entry name" value="Endonuclease Chain A"/>
    <property type="match status" value="2"/>
</dbReference>
<dbReference type="Pfam" id="PF13091">
    <property type="entry name" value="PLDc_2"/>
    <property type="match status" value="2"/>
</dbReference>
<keyword evidence="5 9" id="KW-0443">Lipid metabolism</keyword>
<dbReference type="AlphaFoldDB" id="A0A7Y9LM68"/>
<dbReference type="InterPro" id="IPR025202">
    <property type="entry name" value="PLD-like_dom"/>
</dbReference>
<keyword evidence="6 9" id="KW-0472">Membrane</keyword>
<evidence type="ECO:0000256" key="1">
    <source>
        <dbReference type="ARBA" id="ARBA00022475"/>
    </source>
</evidence>
<accession>A0A7Y9LM68</accession>
<evidence type="ECO:0000256" key="5">
    <source>
        <dbReference type="ARBA" id="ARBA00023098"/>
    </source>
</evidence>
<feature type="domain" description="PLD phosphodiesterase" evidence="11">
    <location>
        <begin position="108"/>
        <end position="135"/>
    </location>
</feature>
<comment type="similarity">
    <text evidence="9">Belongs to the phospholipase D family. Cardiolipin synthase subfamily. ClsB sub-subfamily.</text>
</comment>
<evidence type="ECO:0000256" key="4">
    <source>
        <dbReference type="ARBA" id="ARBA00022737"/>
    </source>
</evidence>
<dbReference type="GO" id="GO:0005886">
    <property type="term" value="C:plasma membrane"/>
    <property type="evidence" value="ECO:0007669"/>
    <property type="project" value="UniProtKB-SubCell"/>
</dbReference>
<dbReference type="CDD" id="cd09159">
    <property type="entry name" value="PLDc_ybhO_like_2"/>
    <property type="match status" value="1"/>
</dbReference>
<keyword evidence="8 9" id="KW-1208">Phospholipid metabolism</keyword>
<keyword evidence="13" id="KW-1185">Reference proteome</keyword>
<comment type="catalytic activity">
    <reaction evidence="9">
        <text>2 a 1,2-diacyl-sn-glycero-3-phospho-(1'-sn-glycerol) = a cardiolipin + glycerol</text>
        <dbReference type="Rhea" id="RHEA:31451"/>
        <dbReference type="ChEBI" id="CHEBI:17754"/>
        <dbReference type="ChEBI" id="CHEBI:62237"/>
        <dbReference type="ChEBI" id="CHEBI:64716"/>
    </reaction>
</comment>
<feature type="compositionally biased region" description="Basic and acidic residues" evidence="10">
    <location>
        <begin position="402"/>
        <end position="414"/>
    </location>
</feature>
<evidence type="ECO:0000259" key="11">
    <source>
        <dbReference type="PROSITE" id="PS50035"/>
    </source>
</evidence>
<dbReference type="HAMAP" id="MF_01917">
    <property type="entry name" value="Cardiolipin_synth_ClsB"/>
    <property type="match status" value="1"/>
</dbReference>
<protein>
    <recommendedName>
        <fullName evidence="9">Cardiolipin synthase B</fullName>
        <shortName evidence="9">CL synthase</shortName>
        <ecNumber evidence="9">2.7.8.-</ecNumber>
    </recommendedName>
</protein>
<feature type="active site" evidence="9">
    <location>
        <position position="293"/>
    </location>
</feature>
<evidence type="ECO:0000256" key="6">
    <source>
        <dbReference type="ARBA" id="ARBA00023136"/>
    </source>
</evidence>
<dbReference type="PROSITE" id="PS50035">
    <property type="entry name" value="PLD"/>
    <property type="match status" value="2"/>
</dbReference>
<name>A0A7Y9LM68_9BURK</name>
<evidence type="ECO:0000256" key="7">
    <source>
        <dbReference type="ARBA" id="ARBA00023209"/>
    </source>
</evidence>
<dbReference type="EC" id="2.7.8.-" evidence="9"/>
<comment type="caution">
    <text evidence="12">The sequence shown here is derived from an EMBL/GenBank/DDBJ whole genome shotgun (WGS) entry which is preliminary data.</text>
</comment>
<dbReference type="SUPFAM" id="SSF56024">
    <property type="entry name" value="Phospholipase D/nuclease"/>
    <property type="match status" value="2"/>
</dbReference>
<keyword evidence="1 9" id="KW-1003">Cell membrane</keyword>
<evidence type="ECO:0000256" key="9">
    <source>
        <dbReference type="HAMAP-Rule" id="MF_01917"/>
    </source>
</evidence>
<dbReference type="GO" id="GO:0032049">
    <property type="term" value="P:cardiolipin biosynthetic process"/>
    <property type="evidence" value="ECO:0007669"/>
    <property type="project" value="InterPro"/>
</dbReference>
<evidence type="ECO:0000313" key="13">
    <source>
        <dbReference type="Proteomes" id="UP000542125"/>
    </source>
</evidence>
<dbReference type="InterPro" id="IPR030872">
    <property type="entry name" value="Cardiolipin_synth_ClsB"/>
</dbReference>
<evidence type="ECO:0000256" key="10">
    <source>
        <dbReference type="SAM" id="MobiDB-lite"/>
    </source>
</evidence>
<sequence>MKWEWVPGNRIRLLENGEAFFPRVFETIANAKKEVLLETFILFEDKVGYELRDVLVAAAQRGVEVLVTVDGYGSSELTPEFLASLTTAGVRFHVFDPRPKVLGMRTNVFRRMHRKIVVVDGEIAFIGGINYSAEHLGDFGPQAKQDYAVEAEGPIVDTIHRFARAVLTQPDRRRRWRGRGDTPPVAANRETAGEAQTLFVTRDNERHHTDIEQHYRIAIRAARQEITIANAYFFPGYRLLRDLAKAARRGVKVTLILQGEPDMPIVKVAAHLLHDYLLSAGVTIYEYCERPLHGKVAYADDEWSTVGSSNLDPLSLSLNLEANLIIRDKPFNSVLRERLQYLIAHHCKKIEPEPGRRRSIWRLTLGFLVFHVLRRFPAWIGWLPAHTPRLARVTPPPQALAEKADTERGATCES</sequence>
<feature type="active site" evidence="9">
    <location>
        <position position="115"/>
    </location>
</feature>
<dbReference type="NCBIfam" id="NF008427">
    <property type="entry name" value="PRK11263.1"/>
    <property type="match status" value="1"/>
</dbReference>
<feature type="active site" evidence="9">
    <location>
        <position position="113"/>
    </location>
</feature>
<feature type="region of interest" description="Disordered" evidence="10">
    <location>
        <begin position="173"/>
        <end position="193"/>
    </location>
</feature>
<evidence type="ECO:0000256" key="3">
    <source>
        <dbReference type="ARBA" id="ARBA00022679"/>
    </source>
</evidence>
<keyword evidence="2 9" id="KW-0444">Lipid biosynthesis</keyword>